<feature type="compositionally biased region" description="Basic and acidic residues" evidence="1">
    <location>
        <begin position="201"/>
        <end position="211"/>
    </location>
</feature>
<feature type="compositionally biased region" description="Polar residues" evidence="1">
    <location>
        <begin position="87"/>
        <end position="98"/>
    </location>
</feature>
<feature type="compositionally biased region" description="Polar residues" evidence="1">
    <location>
        <begin position="152"/>
        <end position="170"/>
    </location>
</feature>
<sequence length="211" mass="22576">MSAPTAPTTQTVKKPGMPKPRGPPPPEPPSPGDLDVAAVSARLQQEFTRRAKEEPIKNALPTEEELQGDFDKLIEARALKLIETRSRSGSFSLTQSGFDSPDSAASPRDGAPDHRPAAQMQHAFAGLSMSSIPSLPSPLNPLSTVTEGKPFNSDSFGDSALSSGTNTPATLSRRGSRSVSRRSSMRTGTNRPAVLSRKPSIRNDEVNYEVR</sequence>
<evidence type="ECO:0000313" key="2">
    <source>
        <dbReference type="EMBL" id="CDZ97934.1"/>
    </source>
</evidence>
<accession>A0A0F7SKI9</accession>
<feature type="region of interest" description="Disordered" evidence="1">
    <location>
        <begin position="84"/>
        <end position="211"/>
    </location>
</feature>
<dbReference type="AlphaFoldDB" id="A0A0F7SKI9"/>
<reference evidence="2" key="1">
    <citation type="submission" date="2014-08" db="EMBL/GenBank/DDBJ databases">
        <authorList>
            <person name="Sharma Rahul"/>
            <person name="Thines Marco"/>
        </authorList>
    </citation>
    <scope>NUCLEOTIDE SEQUENCE</scope>
</reference>
<feature type="compositionally biased region" description="Basic residues" evidence="1">
    <location>
        <begin position="174"/>
        <end position="184"/>
    </location>
</feature>
<organism evidence="2">
    <name type="scientific">Phaffia rhodozyma</name>
    <name type="common">Yeast</name>
    <name type="synonym">Xanthophyllomyces dendrorhous</name>
    <dbReference type="NCBI Taxonomy" id="264483"/>
    <lineage>
        <taxon>Eukaryota</taxon>
        <taxon>Fungi</taxon>
        <taxon>Dikarya</taxon>
        <taxon>Basidiomycota</taxon>
        <taxon>Agaricomycotina</taxon>
        <taxon>Tremellomycetes</taxon>
        <taxon>Cystofilobasidiales</taxon>
        <taxon>Mrakiaceae</taxon>
        <taxon>Phaffia</taxon>
    </lineage>
</organism>
<name>A0A0F7SKI9_PHARH</name>
<feature type="compositionally biased region" description="Polar residues" evidence="1">
    <location>
        <begin position="1"/>
        <end position="12"/>
    </location>
</feature>
<feature type="region of interest" description="Disordered" evidence="1">
    <location>
        <begin position="1"/>
        <end position="35"/>
    </location>
</feature>
<protein>
    <submittedName>
        <fullName evidence="2">Uncharacterized protein</fullName>
    </submittedName>
</protein>
<feature type="region of interest" description="Disordered" evidence="1">
    <location>
        <begin position="48"/>
        <end position="68"/>
    </location>
</feature>
<proteinExistence type="predicted"/>
<dbReference type="EMBL" id="LN483249">
    <property type="protein sequence ID" value="CDZ97934.1"/>
    <property type="molecule type" value="Genomic_DNA"/>
</dbReference>
<feature type="compositionally biased region" description="Pro residues" evidence="1">
    <location>
        <begin position="17"/>
        <end position="31"/>
    </location>
</feature>
<evidence type="ECO:0000256" key="1">
    <source>
        <dbReference type="SAM" id="MobiDB-lite"/>
    </source>
</evidence>